<organism evidence="2 3">
    <name type="scientific">Paracoccidioides brasiliensis</name>
    <dbReference type="NCBI Taxonomy" id="121759"/>
    <lineage>
        <taxon>Eukaryota</taxon>
        <taxon>Fungi</taxon>
        <taxon>Dikarya</taxon>
        <taxon>Ascomycota</taxon>
        <taxon>Pezizomycotina</taxon>
        <taxon>Eurotiomycetes</taxon>
        <taxon>Eurotiomycetidae</taxon>
        <taxon>Onygenales</taxon>
        <taxon>Ajellomycetaceae</taxon>
        <taxon>Paracoccidioides</taxon>
    </lineage>
</organism>
<dbReference type="AlphaFoldDB" id="A0A1D2J308"/>
<protein>
    <submittedName>
        <fullName evidence="2">Uncharacterized protein</fullName>
    </submittedName>
</protein>
<feature type="compositionally biased region" description="Polar residues" evidence="1">
    <location>
        <begin position="23"/>
        <end position="34"/>
    </location>
</feature>
<dbReference type="VEuPathDB" id="FungiDB:PADG_12008"/>
<name>A0A1D2J308_PARBR</name>
<dbReference type="Proteomes" id="UP000242814">
    <property type="component" value="Unassembled WGS sequence"/>
</dbReference>
<feature type="region of interest" description="Disordered" evidence="1">
    <location>
        <begin position="1"/>
        <end position="53"/>
    </location>
</feature>
<comment type="caution">
    <text evidence="2">The sequence shown here is derived from an EMBL/GenBank/DDBJ whole genome shotgun (WGS) entry which is preliminary data.</text>
</comment>
<dbReference type="VEuPathDB" id="FungiDB:PABG_12192"/>
<evidence type="ECO:0000313" key="3">
    <source>
        <dbReference type="Proteomes" id="UP000242814"/>
    </source>
</evidence>
<feature type="region of interest" description="Disordered" evidence="1">
    <location>
        <begin position="69"/>
        <end position="94"/>
    </location>
</feature>
<evidence type="ECO:0000256" key="1">
    <source>
        <dbReference type="SAM" id="MobiDB-lite"/>
    </source>
</evidence>
<reference evidence="2 3" key="1">
    <citation type="submission" date="2016-06" db="EMBL/GenBank/DDBJ databases">
        <authorList>
            <person name="Kjaerup R.B."/>
            <person name="Dalgaard T.S."/>
            <person name="Juul-Madsen H.R."/>
        </authorList>
    </citation>
    <scope>NUCLEOTIDE SEQUENCE [LARGE SCALE GENOMIC DNA]</scope>
    <source>
        <strain evidence="2 3">Pb300</strain>
    </source>
</reference>
<sequence length="94" mass="10088">MFVGRRRLRSSPAEEAHKMASVAVSSSKQTTAGTGRQPDKPTDNNQPDSGVVNQDLWEDAQQILATGTSSHLTCQKPRLCPVPEPVPLGDTHPA</sequence>
<accession>A0A1D2J308</accession>
<feature type="compositionally biased region" description="Polar residues" evidence="1">
    <location>
        <begin position="43"/>
        <end position="52"/>
    </location>
</feature>
<proteinExistence type="predicted"/>
<gene>
    <name evidence="2" type="ORF">ACO22_08167</name>
</gene>
<dbReference type="EMBL" id="LZYO01001194">
    <property type="protein sequence ID" value="ODH12537.1"/>
    <property type="molecule type" value="Genomic_DNA"/>
</dbReference>
<evidence type="ECO:0000313" key="2">
    <source>
        <dbReference type="EMBL" id="ODH12537.1"/>
    </source>
</evidence>